<gene>
    <name evidence="1" type="ordered locus">LKI_01695</name>
</gene>
<organism evidence="1 2">
    <name type="scientific">Leuconostoc kimchii (strain IMSNU 11154 / KCTC 2386 / IH25)</name>
    <dbReference type="NCBI Taxonomy" id="762051"/>
    <lineage>
        <taxon>Bacteria</taxon>
        <taxon>Bacillati</taxon>
        <taxon>Bacillota</taxon>
        <taxon>Bacilli</taxon>
        <taxon>Lactobacillales</taxon>
        <taxon>Lactobacillaceae</taxon>
        <taxon>Leuconostoc</taxon>
    </lineage>
</organism>
<dbReference type="Proteomes" id="UP000002362">
    <property type="component" value="Chromosome"/>
</dbReference>
<evidence type="ECO:0000313" key="1">
    <source>
        <dbReference type="EMBL" id="ADG39882.1"/>
    </source>
</evidence>
<name>D5T0T3_LEUKI</name>
<evidence type="ECO:0000313" key="2">
    <source>
        <dbReference type="Proteomes" id="UP000002362"/>
    </source>
</evidence>
<dbReference type="KEGG" id="lki:LKI_01695"/>
<dbReference type="EMBL" id="CP001758">
    <property type="protein sequence ID" value="ADG39882.1"/>
    <property type="molecule type" value="Genomic_DNA"/>
</dbReference>
<dbReference type="eggNOG" id="ENOG5030WPC">
    <property type="taxonomic scope" value="Bacteria"/>
</dbReference>
<protein>
    <submittedName>
        <fullName evidence="1">Uncharacterized protein</fullName>
    </submittedName>
</protein>
<dbReference type="OrthoDB" id="9877358at2"/>
<reference evidence="1 2" key="1">
    <citation type="journal article" date="2010" name="J. Bacteriol.">
        <title>Complete genome sequence analysis of Leuconostoc kimchii IMSNU 11154.</title>
        <authorList>
            <person name="Oh H.M."/>
            <person name="Cho Y.J."/>
            <person name="Kim B.K."/>
            <person name="Roe J.H."/>
            <person name="Kang S.O."/>
            <person name="Nahm B.H."/>
            <person name="Jeong G."/>
            <person name="Han H.U."/>
            <person name="Chun J."/>
        </authorList>
    </citation>
    <scope>NUCLEOTIDE SEQUENCE [LARGE SCALE GENOMIC DNA]</scope>
    <source>
        <strain evidence="2">IMSNU 11154 / KCTC 2386 / IH25</strain>
    </source>
</reference>
<sequence>MNNEKTIRAILRIMPPTTIHKRTGIDIYLIDAHQKYNEPLDLNNEQQRALNDWASEILE</sequence>
<dbReference type="PATRIC" id="fig|762051.18.peg.343"/>
<dbReference type="RefSeq" id="WP_013102481.1">
    <property type="nucleotide sequence ID" value="NC_014136.1"/>
</dbReference>
<dbReference type="HOGENOM" id="CLU_3081419_0_0_9"/>
<dbReference type="AlphaFoldDB" id="D5T0T3"/>
<accession>D5T0T3</accession>
<proteinExistence type="predicted"/>